<dbReference type="RefSeq" id="XP_008867859.1">
    <property type="nucleotide sequence ID" value="XM_008869637.1"/>
</dbReference>
<name>A0A024UBQ2_9STRA</name>
<feature type="compositionally biased region" description="Low complexity" evidence="1">
    <location>
        <begin position="126"/>
        <end position="137"/>
    </location>
</feature>
<reference evidence="2" key="1">
    <citation type="submission" date="2013-12" db="EMBL/GenBank/DDBJ databases">
        <title>The Genome Sequence of Aphanomyces invadans NJM9701.</title>
        <authorList>
            <consortium name="The Broad Institute Genomics Platform"/>
            <person name="Russ C."/>
            <person name="Tyler B."/>
            <person name="van West P."/>
            <person name="Dieguez-Uribeondo J."/>
            <person name="Young S.K."/>
            <person name="Zeng Q."/>
            <person name="Gargeya S."/>
            <person name="Fitzgerald M."/>
            <person name="Abouelleil A."/>
            <person name="Alvarado L."/>
            <person name="Chapman S.B."/>
            <person name="Gainer-Dewar J."/>
            <person name="Goldberg J."/>
            <person name="Griggs A."/>
            <person name="Gujja S."/>
            <person name="Hansen M."/>
            <person name="Howarth C."/>
            <person name="Imamovic A."/>
            <person name="Ireland A."/>
            <person name="Larimer J."/>
            <person name="McCowan C."/>
            <person name="Murphy C."/>
            <person name="Pearson M."/>
            <person name="Poon T.W."/>
            <person name="Priest M."/>
            <person name="Roberts A."/>
            <person name="Saif S."/>
            <person name="Shea T."/>
            <person name="Sykes S."/>
            <person name="Wortman J."/>
            <person name="Nusbaum C."/>
            <person name="Birren B."/>
        </authorList>
    </citation>
    <scope>NUCLEOTIDE SEQUENCE [LARGE SCALE GENOMIC DNA]</scope>
    <source>
        <strain evidence="2">NJM9701</strain>
    </source>
</reference>
<dbReference type="AlphaFoldDB" id="A0A024UBQ2"/>
<proteinExistence type="predicted"/>
<feature type="region of interest" description="Disordered" evidence="1">
    <location>
        <begin position="110"/>
        <end position="137"/>
    </location>
</feature>
<gene>
    <name evidence="2" type="ORF">H310_05030</name>
</gene>
<dbReference type="EMBL" id="KI913959">
    <property type="protein sequence ID" value="ETW03630.1"/>
    <property type="molecule type" value="Genomic_DNA"/>
</dbReference>
<dbReference type="GeneID" id="20082080"/>
<accession>A0A024UBQ2</accession>
<sequence>MVANDGSFRAPLGRLLRGPFGGVVAATVLILLRRSFLVVAGECCTTPTFECDFRGFNSRWVDGGVTNASTTFINPSTTIGHCRYTLLEPSSISAFKYTKNIRARTFMSVSGEPQMRTSPHRFGGNSSSSTCSSKLVH</sequence>
<organism evidence="2">
    <name type="scientific">Aphanomyces invadans</name>
    <dbReference type="NCBI Taxonomy" id="157072"/>
    <lineage>
        <taxon>Eukaryota</taxon>
        <taxon>Sar</taxon>
        <taxon>Stramenopiles</taxon>
        <taxon>Oomycota</taxon>
        <taxon>Saprolegniomycetes</taxon>
        <taxon>Saprolegniales</taxon>
        <taxon>Verrucalvaceae</taxon>
        <taxon>Aphanomyces</taxon>
    </lineage>
</organism>
<evidence type="ECO:0000256" key="1">
    <source>
        <dbReference type="SAM" id="MobiDB-lite"/>
    </source>
</evidence>
<protein>
    <submittedName>
        <fullName evidence="2">Uncharacterized protein</fullName>
    </submittedName>
</protein>
<evidence type="ECO:0000313" key="2">
    <source>
        <dbReference type="EMBL" id="ETW03630.1"/>
    </source>
</evidence>
<dbReference type="OrthoDB" id="10462475at2759"/>
<dbReference type="VEuPathDB" id="FungiDB:H310_05030"/>